<keyword evidence="2" id="KW-1185">Reference proteome</keyword>
<reference evidence="2" key="1">
    <citation type="journal article" date="2019" name="Int. J. Syst. Evol. Microbiol.">
        <title>The Global Catalogue of Microorganisms (GCM) 10K type strain sequencing project: providing services to taxonomists for standard genome sequencing and annotation.</title>
        <authorList>
            <consortium name="The Broad Institute Genomics Platform"/>
            <consortium name="The Broad Institute Genome Sequencing Center for Infectious Disease"/>
            <person name="Wu L."/>
            <person name="Ma J."/>
        </authorList>
    </citation>
    <scope>NUCLEOTIDE SEQUENCE [LARGE SCALE GENOMIC DNA]</scope>
    <source>
        <strain evidence="2">NBRC 110044</strain>
    </source>
</reference>
<evidence type="ECO:0000313" key="2">
    <source>
        <dbReference type="Proteomes" id="UP001156706"/>
    </source>
</evidence>
<gene>
    <name evidence="1" type="ORF">GCM10007907_12150</name>
</gene>
<dbReference type="Proteomes" id="UP001156706">
    <property type="component" value="Unassembled WGS sequence"/>
</dbReference>
<dbReference type="EMBL" id="BSOG01000001">
    <property type="protein sequence ID" value="GLR12425.1"/>
    <property type="molecule type" value="Genomic_DNA"/>
</dbReference>
<comment type="caution">
    <text evidence="1">The sequence shown here is derived from an EMBL/GenBank/DDBJ whole genome shotgun (WGS) entry which is preliminary data.</text>
</comment>
<accession>A0ABQ5YBV4</accession>
<proteinExistence type="predicted"/>
<evidence type="ECO:0000313" key="1">
    <source>
        <dbReference type="EMBL" id="GLR12425.1"/>
    </source>
</evidence>
<name>A0ABQ5YBV4_9NEIS</name>
<protein>
    <submittedName>
        <fullName evidence="1">Uncharacterized protein</fullName>
    </submittedName>
</protein>
<organism evidence="1 2">
    <name type="scientific">Chitinimonas prasina</name>
    <dbReference type="NCBI Taxonomy" id="1434937"/>
    <lineage>
        <taxon>Bacteria</taxon>
        <taxon>Pseudomonadati</taxon>
        <taxon>Pseudomonadota</taxon>
        <taxon>Betaproteobacteria</taxon>
        <taxon>Neisseriales</taxon>
        <taxon>Chitinibacteraceae</taxon>
        <taxon>Chitinimonas</taxon>
    </lineage>
</organism>
<sequence>MCSLQNVNKEEIQIGYSTCILRIHDVETLVGPDVPLVTMADALEDEEDLGVLIPGTYDVHAAVTVFVKEPNCGVKARSLRSSLRLVLP</sequence>